<reference evidence="2 3" key="1">
    <citation type="journal article" date="2020" name="ISME J.">
        <title>Uncovering the hidden diversity of litter-decomposition mechanisms in mushroom-forming fungi.</title>
        <authorList>
            <person name="Floudas D."/>
            <person name="Bentzer J."/>
            <person name="Ahren D."/>
            <person name="Johansson T."/>
            <person name="Persson P."/>
            <person name="Tunlid A."/>
        </authorList>
    </citation>
    <scope>NUCLEOTIDE SEQUENCE [LARGE SCALE GENOMIC DNA]</scope>
    <source>
        <strain evidence="2 3">CBS 291.85</strain>
    </source>
</reference>
<gene>
    <name evidence="2" type="ORF">D9758_006429</name>
</gene>
<feature type="transmembrane region" description="Helical" evidence="1">
    <location>
        <begin position="161"/>
        <end position="182"/>
    </location>
</feature>
<dbReference type="Proteomes" id="UP000559256">
    <property type="component" value="Unassembled WGS sequence"/>
</dbReference>
<evidence type="ECO:0000313" key="2">
    <source>
        <dbReference type="EMBL" id="KAF5355501.1"/>
    </source>
</evidence>
<evidence type="ECO:0000313" key="3">
    <source>
        <dbReference type="Proteomes" id="UP000559256"/>
    </source>
</evidence>
<keyword evidence="3" id="KW-1185">Reference proteome</keyword>
<dbReference type="EMBL" id="JAACJM010000056">
    <property type="protein sequence ID" value="KAF5355501.1"/>
    <property type="molecule type" value="Genomic_DNA"/>
</dbReference>
<keyword evidence="1" id="KW-0472">Membrane</keyword>
<dbReference type="OrthoDB" id="3265563at2759"/>
<feature type="transmembrane region" description="Helical" evidence="1">
    <location>
        <begin position="188"/>
        <end position="209"/>
    </location>
</feature>
<sequence length="253" mass="27666">MDANISRCYVIWGSRKIIVLVPAFLSIVDTGEHYLRLLLYSSDNDEEALSVVTLIAYIVEQAALMGSKGIVASEAEKTISIEGINSESFSRAIFIEDKISKAVLAVNFFTNLLIPLMIINALNLTTLQAGRIWWIGRQASVLIPRETKLIKRTIAICLESGMIYPIAILVVLIVNTSGILAWSGDTGMIAVLTQVVGIAPTFVIVRVVLGISFEELQSTEEKDSDATTQGNSTLISILEENRTLMFSRAVSEV</sequence>
<protein>
    <submittedName>
        <fullName evidence="2">Uncharacterized protein</fullName>
    </submittedName>
</protein>
<accession>A0A8H5DA76</accession>
<keyword evidence="1" id="KW-0812">Transmembrane</keyword>
<dbReference type="AlphaFoldDB" id="A0A8H5DA76"/>
<organism evidence="2 3">
    <name type="scientific">Tetrapyrgos nigripes</name>
    <dbReference type="NCBI Taxonomy" id="182062"/>
    <lineage>
        <taxon>Eukaryota</taxon>
        <taxon>Fungi</taxon>
        <taxon>Dikarya</taxon>
        <taxon>Basidiomycota</taxon>
        <taxon>Agaricomycotina</taxon>
        <taxon>Agaricomycetes</taxon>
        <taxon>Agaricomycetidae</taxon>
        <taxon>Agaricales</taxon>
        <taxon>Marasmiineae</taxon>
        <taxon>Marasmiaceae</taxon>
        <taxon>Tetrapyrgos</taxon>
    </lineage>
</organism>
<comment type="caution">
    <text evidence="2">The sequence shown here is derived from an EMBL/GenBank/DDBJ whole genome shotgun (WGS) entry which is preliminary data.</text>
</comment>
<evidence type="ECO:0000256" key="1">
    <source>
        <dbReference type="SAM" id="Phobius"/>
    </source>
</evidence>
<name>A0A8H5DA76_9AGAR</name>
<proteinExistence type="predicted"/>
<keyword evidence="1" id="KW-1133">Transmembrane helix</keyword>